<comment type="caution">
    <text evidence="3">The sequence shown here is derived from an EMBL/GenBank/DDBJ whole genome shotgun (WGS) entry which is preliminary data.</text>
</comment>
<feature type="transmembrane region" description="Helical" evidence="1">
    <location>
        <begin position="128"/>
        <end position="150"/>
    </location>
</feature>
<keyword evidence="4" id="KW-1185">Reference proteome</keyword>
<protein>
    <submittedName>
        <fullName evidence="3">Peptidoglycan/LPS O-acetylase OafA/YrhL</fullName>
    </submittedName>
</protein>
<proteinExistence type="predicted"/>
<dbReference type="EMBL" id="JACIET010000001">
    <property type="protein sequence ID" value="MBB4011594.1"/>
    <property type="molecule type" value="Genomic_DNA"/>
</dbReference>
<feature type="transmembrane region" description="Helical" evidence="1">
    <location>
        <begin position="260"/>
        <end position="279"/>
    </location>
</feature>
<name>A0A840BH80_9RHOO</name>
<feature type="transmembrane region" description="Helical" evidence="1">
    <location>
        <begin position="90"/>
        <end position="107"/>
    </location>
</feature>
<dbReference type="Proteomes" id="UP000561045">
    <property type="component" value="Unassembled WGS sequence"/>
</dbReference>
<dbReference type="RefSeq" id="WP_183632325.1">
    <property type="nucleotide sequence ID" value="NZ_BAABLE010000011.1"/>
</dbReference>
<keyword evidence="1" id="KW-0812">Transmembrane</keyword>
<feature type="transmembrane region" description="Helical" evidence="1">
    <location>
        <begin position="316"/>
        <end position="336"/>
    </location>
</feature>
<dbReference type="PANTHER" id="PTHR23028">
    <property type="entry name" value="ACETYLTRANSFERASE"/>
    <property type="match status" value="1"/>
</dbReference>
<evidence type="ECO:0000259" key="2">
    <source>
        <dbReference type="Pfam" id="PF01757"/>
    </source>
</evidence>
<dbReference type="InterPro" id="IPR050879">
    <property type="entry name" value="Acyltransferase_3"/>
</dbReference>
<reference evidence="3 4" key="1">
    <citation type="submission" date="2020-08" db="EMBL/GenBank/DDBJ databases">
        <title>Genomic Encyclopedia of Type Strains, Phase IV (KMG-IV): sequencing the most valuable type-strain genomes for metagenomic binning, comparative biology and taxonomic classification.</title>
        <authorList>
            <person name="Goeker M."/>
        </authorList>
    </citation>
    <scope>NUCLEOTIDE SEQUENCE [LARGE SCALE GENOMIC DNA]</scope>
    <source>
        <strain evidence="3 4">DSM 106739</strain>
    </source>
</reference>
<evidence type="ECO:0000256" key="1">
    <source>
        <dbReference type="SAM" id="Phobius"/>
    </source>
</evidence>
<dbReference type="Pfam" id="PF01757">
    <property type="entry name" value="Acyl_transf_3"/>
    <property type="match status" value="1"/>
</dbReference>
<evidence type="ECO:0000313" key="3">
    <source>
        <dbReference type="EMBL" id="MBB4011594.1"/>
    </source>
</evidence>
<gene>
    <name evidence="3" type="ORF">GGR36_000902</name>
</gene>
<dbReference type="AlphaFoldDB" id="A0A840BH80"/>
<sequence length="399" mass="44327">MAEEATLLHVAAFAILAAGLTAARIVLPLVPSGWRSQNELPNRLVTIDSLRGYLAIAVYIHHASITWFYLQRGKWELPPSKLLANSGECAVALFFMVTGFLFWGRVLEQGKRFDWFGFFLSRMARLVPLFYTVVAVLVASTFLLAGGYIVESPLIFARHIVHWLLFTFSQTSDLNGVNATWRMIAGVQWTLTYEWLFYFVLPVAALLTLKSKNVFAASVGLCVMLIAWHLGWPDAKILALFAGGVAGAHWVRVPQLAGLAKTSAFGVFGVFCFALTLLTDVPESIGLPVFFVAVASGNTMWGALRARAAVWLGEVSYSIYLLHGLTLWVLFSSPLFHAQWRNVSIELYVVAIILNTFVVVAIASVTCVTVEWPGIRAGRVLCKKWRDFRQLRLQAEPVQ</sequence>
<feature type="transmembrane region" description="Helical" evidence="1">
    <location>
        <begin position="50"/>
        <end position="70"/>
    </location>
</feature>
<feature type="transmembrane region" description="Helical" evidence="1">
    <location>
        <begin position="187"/>
        <end position="207"/>
    </location>
</feature>
<keyword evidence="1" id="KW-0472">Membrane</keyword>
<dbReference type="GO" id="GO:0016747">
    <property type="term" value="F:acyltransferase activity, transferring groups other than amino-acyl groups"/>
    <property type="evidence" value="ECO:0007669"/>
    <property type="project" value="InterPro"/>
</dbReference>
<dbReference type="InterPro" id="IPR002656">
    <property type="entry name" value="Acyl_transf_3_dom"/>
</dbReference>
<feature type="transmembrane region" description="Helical" evidence="1">
    <location>
        <begin position="6"/>
        <end position="30"/>
    </location>
</feature>
<feature type="transmembrane region" description="Helical" evidence="1">
    <location>
        <begin position="214"/>
        <end position="231"/>
    </location>
</feature>
<feature type="domain" description="Acyltransferase 3" evidence="2">
    <location>
        <begin position="47"/>
        <end position="363"/>
    </location>
</feature>
<feature type="transmembrane region" description="Helical" evidence="1">
    <location>
        <begin position="348"/>
        <end position="370"/>
    </location>
</feature>
<accession>A0A840BH80</accession>
<keyword evidence="1" id="KW-1133">Transmembrane helix</keyword>
<organism evidence="3 4">
    <name type="scientific">Niveibacterium umoris</name>
    <dbReference type="NCBI Taxonomy" id="1193620"/>
    <lineage>
        <taxon>Bacteria</taxon>
        <taxon>Pseudomonadati</taxon>
        <taxon>Pseudomonadota</taxon>
        <taxon>Betaproteobacteria</taxon>
        <taxon>Rhodocyclales</taxon>
        <taxon>Rhodocyclaceae</taxon>
        <taxon>Niveibacterium</taxon>
    </lineage>
</organism>
<evidence type="ECO:0000313" key="4">
    <source>
        <dbReference type="Proteomes" id="UP000561045"/>
    </source>
</evidence>
<feature type="transmembrane region" description="Helical" evidence="1">
    <location>
        <begin position="285"/>
        <end position="304"/>
    </location>
</feature>